<dbReference type="InterPro" id="IPR002474">
    <property type="entry name" value="CarbamoylP_synth_ssu_N"/>
</dbReference>
<comment type="pathway">
    <text evidence="1 11">Pyrimidine metabolism; UMP biosynthesis via de novo pathway; (S)-dihydroorotate from bicarbonate: step 1/3.</text>
</comment>
<feature type="binding site" evidence="11">
    <location>
        <position position="221"/>
    </location>
    <ligand>
        <name>L-glutamine</name>
        <dbReference type="ChEBI" id="CHEBI:58359"/>
    </ligand>
</feature>
<comment type="pathway">
    <text evidence="2 11">Amino-acid biosynthesis; L-arginine biosynthesis; carbamoyl phosphate from bicarbonate: step 1/1.</text>
</comment>
<comment type="similarity">
    <text evidence="3 11">Belongs to the CarA family.</text>
</comment>
<comment type="catalytic activity">
    <reaction evidence="9 11">
        <text>hydrogencarbonate + L-glutamine + 2 ATP + H2O = carbamoyl phosphate + L-glutamate + 2 ADP + phosphate + 2 H(+)</text>
        <dbReference type="Rhea" id="RHEA:18633"/>
        <dbReference type="ChEBI" id="CHEBI:15377"/>
        <dbReference type="ChEBI" id="CHEBI:15378"/>
        <dbReference type="ChEBI" id="CHEBI:17544"/>
        <dbReference type="ChEBI" id="CHEBI:29985"/>
        <dbReference type="ChEBI" id="CHEBI:30616"/>
        <dbReference type="ChEBI" id="CHEBI:43474"/>
        <dbReference type="ChEBI" id="CHEBI:58228"/>
        <dbReference type="ChEBI" id="CHEBI:58359"/>
        <dbReference type="ChEBI" id="CHEBI:456216"/>
        <dbReference type="EC" id="6.3.5.5"/>
    </reaction>
</comment>
<dbReference type="InterPro" id="IPR017926">
    <property type="entry name" value="GATASE"/>
</dbReference>
<keyword evidence="11" id="KW-0028">Amino-acid biosynthesis</keyword>
<dbReference type="PANTHER" id="PTHR43418">
    <property type="entry name" value="MULTIFUNCTIONAL TRYPTOPHAN BIOSYNTHESIS PROTEIN-RELATED"/>
    <property type="match status" value="1"/>
</dbReference>
<feature type="binding site" evidence="11">
    <location>
        <position position="247"/>
    </location>
    <ligand>
        <name>L-glutamine</name>
        <dbReference type="ChEBI" id="CHEBI:58359"/>
    </ligand>
</feature>
<feature type="binding site" evidence="11">
    <location>
        <position position="45"/>
    </location>
    <ligand>
        <name>L-glutamine</name>
        <dbReference type="ChEBI" id="CHEBI:58359"/>
    </ligand>
</feature>
<dbReference type="STRING" id="558152.IQ37_07280"/>
<evidence type="ECO:0000256" key="11">
    <source>
        <dbReference type="HAMAP-Rule" id="MF_01209"/>
    </source>
</evidence>
<sequence length="366" mass="40454">MKKKLILESGEVFYGEGFGTELETAGEVVFNTGMTGYQELISDPSYCGQIVCMTYPLIGNYGINRDDYESIEPAIKGLIVKEICDLPSNFRTQITLDELFKKKNLSGISGIDTRRLTRILRNSGVVKGKIVNADADENTTVEELKSTTFPTNQVETVSTKTPYANPGRGFKVVLVDFGSKLGIIRELSQRNCDIIVVSHDTTAEEILLMDPDGIMLSNGPGDPEDNPKALEMIRGLLGKVPIFGICLGHQLIGLACGAKTFKLKFGHRGGNHPVLDLEKNKVSITSQNHGYAVDQESLKGTDLIETHIALNDRTNEGLKHKIHPCFSVQYHPEASPGPEDANYLFDDFVELMEDFKSQEPRIKNQE</sequence>
<name>A0A086BJK7_9FLAO</name>
<evidence type="ECO:0000256" key="10">
    <source>
        <dbReference type="ARBA" id="ARBA00049285"/>
    </source>
</evidence>
<dbReference type="RefSeq" id="WP_034683148.1">
    <property type="nucleotide sequence ID" value="NZ_CP023049.2"/>
</dbReference>
<dbReference type="Gene3D" id="3.50.30.20">
    <property type="entry name" value="Carbamoyl-phosphate synthase small subunit, N-terminal domain"/>
    <property type="match status" value="1"/>
</dbReference>
<evidence type="ECO:0000256" key="1">
    <source>
        <dbReference type="ARBA" id="ARBA00004812"/>
    </source>
</evidence>
<feature type="active site" evidence="11">
    <location>
        <position position="331"/>
    </location>
</feature>
<feature type="binding site" evidence="11">
    <location>
        <position position="250"/>
    </location>
    <ligand>
        <name>L-glutamine</name>
        <dbReference type="ChEBI" id="CHEBI:58359"/>
    </ligand>
</feature>
<dbReference type="eggNOG" id="COG0505">
    <property type="taxonomic scope" value="Bacteria"/>
</dbReference>
<keyword evidence="7 11" id="KW-0315">Glutamine amidotransferase</keyword>
<dbReference type="FunFam" id="3.50.30.20:FF:000001">
    <property type="entry name" value="Carbamoyl-phosphate synthase small chain"/>
    <property type="match status" value="1"/>
</dbReference>
<dbReference type="GO" id="GO:0004088">
    <property type="term" value="F:carbamoyl-phosphate synthase (glutamine-hydrolyzing) activity"/>
    <property type="evidence" value="ECO:0007669"/>
    <property type="project" value="UniProtKB-UniRule"/>
</dbReference>
<dbReference type="AlphaFoldDB" id="A0A086BJK7"/>
<accession>A0A086BJK7</accession>
<dbReference type="PRINTS" id="PR00099">
    <property type="entry name" value="CPSGATASE"/>
</dbReference>
<evidence type="ECO:0000256" key="3">
    <source>
        <dbReference type="ARBA" id="ARBA00007800"/>
    </source>
</evidence>
<keyword evidence="6 11" id="KW-0067">ATP-binding</keyword>
<dbReference type="EC" id="6.3.5.5" evidence="11"/>
<dbReference type="KEGG" id="cpip:CJF12_06705"/>
<dbReference type="SUPFAM" id="SSF52317">
    <property type="entry name" value="Class I glutamine amidotransferase-like"/>
    <property type="match status" value="1"/>
</dbReference>
<dbReference type="Pfam" id="PF00988">
    <property type="entry name" value="CPSase_sm_chain"/>
    <property type="match status" value="1"/>
</dbReference>
<gene>
    <name evidence="11" type="primary">carA</name>
    <name evidence="13" type="ORF">IQ37_07280</name>
</gene>
<dbReference type="PRINTS" id="PR00096">
    <property type="entry name" value="GATASE"/>
</dbReference>
<dbReference type="PANTHER" id="PTHR43418:SF7">
    <property type="entry name" value="CARBAMOYL-PHOSPHATE SYNTHASE SMALL CHAIN"/>
    <property type="match status" value="1"/>
</dbReference>
<dbReference type="NCBIfam" id="NF009475">
    <property type="entry name" value="PRK12838.1"/>
    <property type="match status" value="1"/>
</dbReference>
<keyword evidence="8 11" id="KW-0665">Pyrimidine biosynthesis</keyword>
<dbReference type="UniPathway" id="UPA00068">
    <property type="reaction ID" value="UER00171"/>
</dbReference>
<dbReference type="InterPro" id="IPR029062">
    <property type="entry name" value="Class_I_gatase-like"/>
</dbReference>
<dbReference type="GO" id="GO:0044205">
    <property type="term" value="P:'de novo' UMP biosynthetic process"/>
    <property type="evidence" value="ECO:0007669"/>
    <property type="project" value="UniProtKB-UniRule"/>
</dbReference>
<evidence type="ECO:0000313" key="14">
    <source>
        <dbReference type="Proteomes" id="UP000028709"/>
    </source>
</evidence>
<dbReference type="InterPro" id="IPR050472">
    <property type="entry name" value="Anth_synth/Amidotransfase"/>
</dbReference>
<evidence type="ECO:0000256" key="4">
    <source>
        <dbReference type="ARBA" id="ARBA00022598"/>
    </source>
</evidence>
<dbReference type="PRINTS" id="PR00097">
    <property type="entry name" value="ANTSNTHASEII"/>
</dbReference>
<organism evidence="13 14">
    <name type="scientific">Chryseobacterium piperi</name>
    <dbReference type="NCBI Taxonomy" id="558152"/>
    <lineage>
        <taxon>Bacteria</taxon>
        <taxon>Pseudomonadati</taxon>
        <taxon>Bacteroidota</taxon>
        <taxon>Flavobacteriia</taxon>
        <taxon>Flavobacteriales</taxon>
        <taxon>Weeksellaceae</taxon>
        <taxon>Chryseobacterium group</taxon>
        <taxon>Chryseobacterium</taxon>
    </lineage>
</organism>
<comment type="subunit">
    <text evidence="11">Composed of two chains; the small (or glutamine) chain promotes the hydrolysis of glutamine to ammonia, which is used by the large (or ammonia) chain to synthesize carbamoyl phosphate. Tetramer of heterodimers (alpha,beta)4.</text>
</comment>
<dbReference type="InterPro" id="IPR036480">
    <property type="entry name" value="CarbP_synth_ssu_N_sf"/>
</dbReference>
<keyword evidence="11" id="KW-0055">Arginine biosynthesis</keyword>
<feature type="active site" description="Nucleophile" evidence="11">
    <location>
        <position position="246"/>
    </location>
</feature>
<dbReference type="HAMAP" id="MF_01209">
    <property type="entry name" value="CPSase_S_chain"/>
    <property type="match status" value="1"/>
</dbReference>
<keyword evidence="14" id="KW-1185">Reference proteome</keyword>
<dbReference type="NCBIfam" id="TIGR01368">
    <property type="entry name" value="CPSaseIIsmall"/>
    <property type="match status" value="1"/>
</dbReference>
<feature type="binding site" evidence="11">
    <location>
        <position position="219"/>
    </location>
    <ligand>
        <name>L-glutamine</name>
        <dbReference type="ChEBI" id="CHEBI:58359"/>
    </ligand>
</feature>
<feature type="binding site" evidence="11">
    <location>
        <position position="290"/>
    </location>
    <ligand>
        <name>L-glutamine</name>
        <dbReference type="ChEBI" id="CHEBI:58359"/>
    </ligand>
</feature>
<dbReference type="InterPro" id="IPR035686">
    <property type="entry name" value="CPSase_GATase1"/>
</dbReference>
<keyword evidence="4 11" id="KW-0436">Ligase</keyword>
<dbReference type="SUPFAM" id="SSF52021">
    <property type="entry name" value="Carbamoyl phosphate synthetase, small subunit N-terminal domain"/>
    <property type="match status" value="1"/>
</dbReference>
<dbReference type="GO" id="GO:0006207">
    <property type="term" value="P:'de novo' pyrimidine nucleobase biosynthetic process"/>
    <property type="evidence" value="ECO:0007669"/>
    <property type="project" value="InterPro"/>
</dbReference>
<feature type="binding site" evidence="11">
    <location>
        <position position="288"/>
    </location>
    <ligand>
        <name>L-glutamine</name>
        <dbReference type="ChEBI" id="CHEBI:58359"/>
    </ligand>
</feature>
<proteinExistence type="inferred from homology"/>
<evidence type="ECO:0000256" key="8">
    <source>
        <dbReference type="ARBA" id="ARBA00022975"/>
    </source>
</evidence>
<feature type="active site" evidence="11">
    <location>
        <position position="333"/>
    </location>
</feature>
<protein>
    <recommendedName>
        <fullName evidence="11">Carbamoyl phosphate synthase small chain</fullName>
        <ecNumber evidence="11">6.3.5.5</ecNumber>
    </recommendedName>
    <alternativeName>
        <fullName evidence="11">Carbamoyl phosphate synthetase glutamine chain</fullName>
    </alternativeName>
</protein>
<dbReference type="EMBL" id="JPRJ01000009">
    <property type="protein sequence ID" value="KFF29121.1"/>
    <property type="molecule type" value="Genomic_DNA"/>
</dbReference>
<comment type="caution">
    <text evidence="13">The sequence shown here is derived from an EMBL/GenBank/DDBJ whole genome shotgun (WGS) entry which is preliminary data.</text>
</comment>
<evidence type="ECO:0000256" key="6">
    <source>
        <dbReference type="ARBA" id="ARBA00022840"/>
    </source>
</evidence>
<evidence type="ECO:0000256" key="9">
    <source>
        <dbReference type="ARBA" id="ARBA00048816"/>
    </source>
</evidence>
<keyword evidence="5 11" id="KW-0547">Nucleotide-binding</keyword>
<dbReference type="Pfam" id="PF00117">
    <property type="entry name" value="GATase"/>
    <property type="match status" value="1"/>
</dbReference>
<evidence type="ECO:0000256" key="7">
    <source>
        <dbReference type="ARBA" id="ARBA00022962"/>
    </source>
</evidence>
<dbReference type="GO" id="GO:0005524">
    <property type="term" value="F:ATP binding"/>
    <property type="evidence" value="ECO:0007669"/>
    <property type="project" value="UniProtKB-UniRule"/>
</dbReference>
<feature type="domain" description="Carbamoyl-phosphate synthase small subunit N-terminal" evidence="12">
    <location>
        <begin position="1"/>
        <end position="131"/>
    </location>
</feature>
<dbReference type="FunFam" id="3.40.50.880:FF:000029">
    <property type="entry name" value="Carbamoyl-phosphate synthase small chain"/>
    <property type="match status" value="1"/>
</dbReference>
<dbReference type="SMART" id="SM01097">
    <property type="entry name" value="CPSase_sm_chain"/>
    <property type="match status" value="1"/>
</dbReference>
<dbReference type="GO" id="GO:0006526">
    <property type="term" value="P:L-arginine biosynthetic process"/>
    <property type="evidence" value="ECO:0007669"/>
    <property type="project" value="UniProtKB-UniRule"/>
</dbReference>
<dbReference type="PROSITE" id="PS51273">
    <property type="entry name" value="GATASE_TYPE_1"/>
    <property type="match status" value="1"/>
</dbReference>
<feature type="binding site" evidence="11">
    <location>
        <position position="291"/>
    </location>
    <ligand>
        <name>L-glutamine</name>
        <dbReference type="ChEBI" id="CHEBI:58359"/>
    </ligand>
</feature>
<feature type="region of interest" description="CPSase" evidence="11">
    <location>
        <begin position="1"/>
        <end position="170"/>
    </location>
</feature>
<dbReference type="UniPathway" id="UPA00070">
    <property type="reaction ID" value="UER00115"/>
</dbReference>
<comment type="catalytic activity">
    <reaction evidence="10 11">
        <text>L-glutamine + H2O = L-glutamate + NH4(+)</text>
        <dbReference type="Rhea" id="RHEA:15889"/>
        <dbReference type="ChEBI" id="CHEBI:15377"/>
        <dbReference type="ChEBI" id="CHEBI:28938"/>
        <dbReference type="ChEBI" id="CHEBI:29985"/>
        <dbReference type="ChEBI" id="CHEBI:58359"/>
    </reaction>
</comment>
<evidence type="ECO:0000256" key="2">
    <source>
        <dbReference type="ARBA" id="ARBA00005077"/>
    </source>
</evidence>
<comment type="function">
    <text evidence="11">Small subunit of the glutamine-dependent carbamoyl phosphate synthetase (CPSase). CPSase catalyzes the formation of carbamoyl phosphate from the ammonia moiety of glutamine, carbonate, and phosphate donated by ATP, constituting the first step of 2 biosynthetic pathways, one leading to arginine and/or urea and the other to pyrimidine nucleotides. The small subunit (glutamine amidotransferase) binds and cleaves glutamine to supply the large subunit with the substrate ammonia.</text>
</comment>
<dbReference type="Gene3D" id="3.40.50.880">
    <property type="match status" value="1"/>
</dbReference>
<dbReference type="GO" id="GO:0004359">
    <property type="term" value="F:glutaminase activity"/>
    <property type="evidence" value="ECO:0007669"/>
    <property type="project" value="RHEA"/>
</dbReference>
<dbReference type="OrthoDB" id="9804328at2"/>
<dbReference type="CDD" id="cd01744">
    <property type="entry name" value="GATase1_CPSase"/>
    <property type="match status" value="1"/>
</dbReference>
<reference evidence="13 14" key="1">
    <citation type="submission" date="2014-07" db="EMBL/GenBank/DDBJ databases">
        <title>Genome of Chryseobacterium piperi CTM.</title>
        <authorList>
            <person name="Pipes S.E."/>
            <person name="Stropko S.J."/>
            <person name="Newman J.D."/>
        </authorList>
    </citation>
    <scope>NUCLEOTIDE SEQUENCE [LARGE SCALE GENOMIC DNA]</scope>
    <source>
        <strain evidence="13 14">CTM</strain>
    </source>
</reference>
<evidence type="ECO:0000313" key="13">
    <source>
        <dbReference type="EMBL" id="KFF29121.1"/>
    </source>
</evidence>
<dbReference type="Proteomes" id="UP000028709">
    <property type="component" value="Unassembled WGS sequence"/>
</dbReference>
<dbReference type="GO" id="GO:0006541">
    <property type="term" value="P:glutamine metabolic process"/>
    <property type="evidence" value="ECO:0007669"/>
    <property type="project" value="InterPro"/>
</dbReference>
<evidence type="ECO:0000259" key="12">
    <source>
        <dbReference type="SMART" id="SM01097"/>
    </source>
</evidence>
<dbReference type="InterPro" id="IPR006274">
    <property type="entry name" value="CarbamoylP_synth_ssu"/>
</dbReference>
<evidence type="ECO:0000256" key="5">
    <source>
        <dbReference type="ARBA" id="ARBA00022741"/>
    </source>
</evidence>